<protein>
    <submittedName>
        <fullName evidence="2">Uncharacterized protein</fullName>
    </submittedName>
</protein>
<reference evidence="2" key="2">
    <citation type="submission" date="2021-10" db="EMBL/GenBank/DDBJ databases">
        <title>Phylogenomics reveals ancestral predisposition of the termite-cultivated fungus Termitomyces towards a domesticated lifestyle.</title>
        <authorList>
            <person name="Auxier B."/>
            <person name="Grum-Grzhimaylo A."/>
            <person name="Cardenas M.E."/>
            <person name="Lodge J.D."/>
            <person name="Laessoe T."/>
            <person name="Pedersen O."/>
            <person name="Smith M.E."/>
            <person name="Kuyper T.W."/>
            <person name="Franco-Molano E.A."/>
            <person name="Baroni T.J."/>
            <person name="Aanen D.K."/>
        </authorList>
    </citation>
    <scope>NUCLEOTIDE SEQUENCE</scope>
    <source>
        <strain evidence="2">D49</strain>
    </source>
</reference>
<sequence length="422" mass="46926">DGQPPRTPPSTDTTLANPRDDLRQERPVTRAMSRSVSNNPTWRDIDVMSNKQSTLRSRGGFKREGNLLHSPSPSSAHARAQNSNTPGKSGKPISNRIQRQEHARAGSTLQPGIQELAASEEQEDAPVVVSFNDADKYNFRATEETAPTDHCLYASVFEAPLNESAADYLKYREHKRLRRIEADLLLGSLGMLNMDESISVQDMVSYTENQLAKQGVSQVDFVPEAGGCTITADGVRSDTVTISTDELPQDEILIFNGVVAPRVQFPSDSSRHTISNYEEPLERAACRLCIKSATREQFRSRHKCLDIRHDLIHEDEDQYRTRNSGNMYENVFSISVDLQSSSYGRQHNPLPTAEDVNTAISIVCDDDEPLPTSPLGRGAVIANAFELIRSASLAKLLKLYFCMKNSVYDYTGSVIRQVSMCE</sequence>
<evidence type="ECO:0000256" key="1">
    <source>
        <dbReference type="SAM" id="MobiDB-lite"/>
    </source>
</evidence>
<comment type="caution">
    <text evidence="2">The sequence shown here is derived from an EMBL/GenBank/DDBJ whole genome shotgun (WGS) entry which is preliminary data.</text>
</comment>
<feature type="non-terminal residue" evidence="2">
    <location>
        <position position="1"/>
    </location>
</feature>
<dbReference type="OrthoDB" id="10521676at2759"/>
<organism evidence="2 3">
    <name type="scientific">Sphagnurus paluster</name>
    <dbReference type="NCBI Taxonomy" id="117069"/>
    <lineage>
        <taxon>Eukaryota</taxon>
        <taxon>Fungi</taxon>
        <taxon>Dikarya</taxon>
        <taxon>Basidiomycota</taxon>
        <taxon>Agaricomycotina</taxon>
        <taxon>Agaricomycetes</taxon>
        <taxon>Agaricomycetidae</taxon>
        <taxon>Agaricales</taxon>
        <taxon>Tricholomatineae</taxon>
        <taxon>Lyophyllaceae</taxon>
        <taxon>Sphagnurus</taxon>
    </lineage>
</organism>
<proteinExistence type="predicted"/>
<keyword evidence="3" id="KW-1185">Reference proteome</keyword>
<accession>A0A9P7GJV3</accession>
<evidence type="ECO:0000313" key="3">
    <source>
        <dbReference type="Proteomes" id="UP000717328"/>
    </source>
</evidence>
<gene>
    <name evidence="2" type="ORF">H0H81_006940</name>
</gene>
<dbReference type="Proteomes" id="UP000717328">
    <property type="component" value="Unassembled WGS sequence"/>
</dbReference>
<dbReference type="EMBL" id="JABCKI010001820">
    <property type="protein sequence ID" value="KAG5648640.1"/>
    <property type="molecule type" value="Genomic_DNA"/>
</dbReference>
<feature type="compositionally biased region" description="Low complexity" evidence="1">
    <location>
        <begin position="67"/>
        <end position="78"/>
    </location>
</feature>
<feature type="compositionally biased region" description="Polar residues" evidence="1">
    <location>
        <begin position="32"/>
        <end position="41"/>
    </location>
</feature>
<dbReference type="AlphaFoldDB" id="A0A9P7GJV3"/>
<evidence type="ECO:0000313" key="2">
    <source>
        <dbReference type="EMBL" id="KAG5648640.1"/>
    </source>
</evidence>
<feature type="region of interest" description="Disordered" evidence="1">
    <location>
        <begin position="1"/>
        <end position="108"/>
    </location>
</feature>
<feature type="compositionally biased region" description="Basic and acidic residues" evidence="1">
    <location>
        <begin position="18"/>
        <end position="28"/>
    </location>
</feature>
<name>A0A9P7GJV3_9AGAR</name>
<reference evidence="2" key="1">
    <citation type="submission" date="2021-02" db="EMBL/GenBank/DDBJ databases">
        <authorList>
            <person name="Nieuwenhuis M."/>
            <person name="Van De Peppel L.J.J."/>
        </authorList>
    </citation>
    <scope>NUCLEOTIDE SEQUENCE</scope>
    <source>
        <strain evidence="2">D49</strain>
    </source>
</reference>